<dbReference type="AlphaFoldDB" id="E0XTX1"/>
<dbReference type="EMBL" id="GU474875">
    <property type="protein sequence ID" value="ADI17862.1"/>
    <property type="molecule type" value="Genomic_DNA"/>
</dbReference>
<protein>
    <submittedName>
        <fullName evidence="2">Uncharacterized protein</fullName>
    </submittedName>
</protein>
<accession>E0XTX1</accession>
<name>E0XTX1_9PROT</name>
<evidence type="ECO:0000256" key="1">
    <source>
        <dbReference type="SAM" id="MobiDB-lite"/>
    </source>
</evidence>
<proteinExistence type="predicted"/>
<organism evidence="2">
    <name type="scientific">uncultured Rhodospirillales bacterium HF0200_01O14</name>
    <dbReference type="NCBI Taxonomy" id="710787"/>
    <lineage>
        <taxon>Bacteria</taxon>
        <taxon>Pseudomonadati</taxon>
        <taxon>Pseudomonadota</taxon>
        <taxon>Alphaproteobacteria</taxon>
        <taxon>Rhodospirillales</taxon>
        <taxon>environmental samples</taxon>
    </lineage>
</organism>
<sequence>MTRKRVNPKKFHPQDIALRVFTPKIFARHLLIKRLPPRKKTRKLLKTPNEAPCPTSKQPMRRTFCLPCPAKAHQLM</sequence>
<feature type="region of interest" description="Disordered" evidence="1">
    <location>
        <begin position="39"/>
        <end position="58"/>
    </location>
</feature>
<evidence type="ECO:0000313" key="2">
    <source>
        <dbReference type="EMBL" id="ADI17862.1"/>
    </source>
</evidence>
<reference evidence="2" key="1">
    <citation type="journal article" date="2011" name="Environ. Microbiol.">
        <title>Time-series analyses of Monterey Bay coastal microbial picoplankton using a 'genome proxy' microarray.</title>
        <authorList>
            <person name="Rich V.I."/>
            <person name="Pham V.D."/>
            <person name="Eppley J."/>
            <person name="Shi Y."/>
            <person name="DeLong E.F."/>
        </authorList>
    </citation>
    <scope>NUCLEOTIDE SEQUENCE</scope>
</reference>